<evidence type="ECO:0000256" key="1">
    <source>
        <dbReference type="SAM" id="Phobius"/>
    </source>
</evidence>
<comment type="caution">
    <text evidence="3">The sequence shown here is derived from an EMBL/GenBank/DDBJ whole genome shotgun (WGS) entry which is preliminary data.</text>
</comment>
<reference evidence="3" key="1">
    <citation type="submission" date="2020-08" db="EMBL/GenBank/DDBJ databases">
        <title>Genome sequencing and assembly of the red palm weevil Rhynchophorus ferrugineus.</title>
        <authorList>
            <person name="Dias G.B."/>
            <person name="Bergman C.M."/>
            <person name="Manee M."/>
        </authorList>
    </citation>
    <scope>NUCLEOTIDE SEQUENCE</scope>
    <source>
        <strain evidence="3">AA-2017</strain>
        <tissue evidence="3">Whole larva</tissue>
    </source>
</reference>
<organism evidence="3 4">
    <name type="scientific">Rhynchophorus ferrugineus</name>
    <name type="common">Red palm weevil</name>
    <name type="synonym">Curculio ferrugineus</name>
    <dbReference type="NCBI Taxonomy" id="354439"/>
    <lineage>
        <taxon>Eukaryota</taxon>
        <taxon>Metazoa</taxon>
        <taxon>Ecdysozoa</taxon>
        <taxon>Arthropoda</taxon>
        <taxon>Hexapoda</taxon>
        <taxon>Insecta</taxon>
        <taxon>Pterygota</taxon>
        <taxon>Neoptera</taxon>
        <taxon>Endopterygota</taxon>
        <taxon>Coleoptera</taxon>
        <taxon>Polyphaga</taxon>
        <taxon>Cucujiformia</taxon>
        <taxon>Curculionidae</taxon>
        <taxon>Dryophthorinae</taxon>
        <taxon>Rhynchophorus</taxon>
    </lineage>
</organism>
<keyword evidence="1" id="KW-0472">Membrane</keyword>
<keyword evidence="2" id="KW-0732">Signal</keyword>
<feature type="signal peptide" evidence="2">
    <location>
        <begin position="1"/>
        <end position="19"/>
    </location>
</feature>
<evidence type="ECO:0000313" key="3">
    <source>
        <dbReference type="EMBL" id="KAF7280842.1"/>
    </source>
</evidence>
<dbReference type="EMBL" id="JAACXV010000272">
    <property type="protein sequence ID" value="KAF7280842.1"/>
    <property type="molecule type" value="Genomic_DNA"/>
</dbReference>
<gene>
    <name evidence="3" type="ORF">GWI33_005443</name>
</gene>
<keyword evidence="1" id="KW-1133">Transmembrane helix</keyword>
<proteinExistence type="predicted"/>
<evidence type="ECO:0000313" key="4">
    <source>
        <dbReference type="Proteomes" id="UP000625711"/>
    </source>
</evidence>
<sequence length="188" mass="21439">MQIWFRMMIFSLILSLVKASNFIRVVVMAGLGLAGLWMMHTLAQDFQGIMKNGFGSATNLFGAGSRGEEQTYTNNEELKVFKRSINDVSNKPQINWDVIIKRDPVSCARSFICQLQASKDEELTREEKIILNITKLASNDSSSMANEQLQEALRNGETVDNPWECMKLYRFCPYTKKIMMTLLTMFGN</sequence>
<dbReference type="OrthoDB" id="6340939at2759"/>
<accession>A0A834IVX9</accession>
<feature type="chain" id="PRO_5032544232" evidence="2">
    <location>
        <begin position="20"/>
        <end position="188"/>
    </location>
</feature>
<keyword evidence="1" id="KW-0812">Transmembrane</keyword>
<dbReference type="AlphaFoldDB" id="A0A834IVX9"/>
<keyword evidence="4" id="KW-1185">Reference proteome</keyword>
<protein>
    <submittedName>
        <fullName evidence="3">Uncharacterized protein</fullName>
    </submittedName>
</protein>
<name>A0A834IVX9_RHYFE</name>
<evidence type="ECO:0000256" key="2">
    <source>
        <dbReference type="SAM" id="SignalP"/>
    </source>
</evidence>
<feature type="transmembrane region" description="Helical" evidence="1">
    <location>
        <begin position="21"/>
        <end position="40"/>
    </location>
</feature>
<dbReference type="Proteomes" id="UP000625711">
    <property type="component" value="Unassembled WGS sequence"/>
</dbReference>